<dbReference type="SMART" id="SM00324">
    <property type="entry name" value="RhoGAP"/>
    <property type="match status" value="1"/>
</dbReference>
<dbReference type="SUPFAM" id="SSF48350">
    <property type="entry name" value="GTPase activation domain, GAP"/>
    <property type="match status" value="1"/>
</dbReference>
<dbReference type="PANTHER" id="PTHR45808">
    <property type="entry name" value="RHO GTPASE-ACTIVATING PROTEIN 68F"/>
    <property type="match status" value="1"/>
</dbReference>
<dbReference type="SUPFAM" id="SSF52087">
    <property type="entry name" value="CRAL/TRIO domain"/>
    <property type="match status" value="1"/>
</dbReference>
<dbReference type="Gene3D" id="3.40.525.10">
    <property type="entry name" value="CRAL-TRIO lipid binding domain"/>
    <property type="match status" value="1"/>
</dbReference>
<gene>
    <name evidence="3" type="ORF">TGDOM2_233300</name>
</gene>
<name>A0A086KWV9_TOXGO</name>
<evidence type="ECO:0000313" key="4">
    <source>
        <dbReference type="Proteomes" id="UP000028837"/>
    </source>
</evidence>
<evidence type="ECO:0000256" key="1">
    <source>
        <dbReference type="SAM" id="MobiDB-lite"/>
    </source>
</evidence>
<reference evidence="3 4" key="1">
    <citation type="submission" date="2014-02" db="EMBL/GenBank/DDBJ databases">
        <authorList>
            <person name="Sibley D."/>
            <person name="Venepally P."/>
            <person name="Karamycheva S."/>
            <person name="Hadjithomas M."/>
            <person name="Khan A."/>
            <person name="Brunk B."/>
            <person name="Roos D."/>
            <person name="Caler E."/>
            <person name="Lorenzi H."/>
        </authorList>
    </citation>
    <scope>NUCLEOTIDE SEQUENCE [LARGE SCALE GENOMIC DNA]</scope>
    <source>
        <strain evidence="3 4">GAB2-2007-GAL-DOM2</strain>
    </source>
</reference>
<feature type="compositionally biased region" description="Low complexity" evidence="1">
    <location>
        <begin position="472"/>
        <end position="487"/>
    </location>
</feature>
<sequence length="523" mass="56327">MSYMDSDEEASPEMLQQYMKAVEMAQKEDLSAFDRVGLIRSLGKNKDNQEVLLITFCFLSGTADELEKAMHYGLAKLHAMENQPFVLIFGLAMTNWLTDAASLLQQCYLSLPSSIKKSLKKVYILHWTTAKKMVLEAMSSVVSEKFANKIVYVEQLSDILSTLQMPPTEALTKFPYVVQHEEEERLSPGDAISIYGTPLATLCARIPTDVVPPYKRLPAVYVDFVDHITSRDVIGTKDLFCLQADCASIYAFVGDIDQGNPFAEWTNIPALITGFRLLFDSLPTPFLGEGAYAAFSALTKGATAPDKTVLLGTVTQLLSALSPGEQEAFSYVLKAFKTISGESSQNGMTPLKIAEVFAPSFCRPPTKPDAQAPIVTQMIVQAISLAIESPEKVTPSEKPTTGPRPGLTEAGNAAKAAPKKKRAESSSSESSSSSSEEESSSSEDSSEETDKSENATQPAAAAAAPAQPPATPAAKAPETNTPKAAAPKQQLNRQASKGKRPSSSSSSEESSEDDSTSSEEEDN</sequence>
<dbReference type="InterPro" id="IPR008936">
    <property type="entry name" value="Rho_GTPase_activation_prot"/>
</dbReference>
<dbReference type="Pfam" id="PF13716">
    <property type="entry name" value="CRAL_TRIO_2"/>
    <property type="match status" value="1"/>
</dbReference>
<dbReference type="Gene3D" id="1.10.555.10">
    <property type="entry name" value="Rho GTPase activation protein"/>
    <property type="match status" value="1"/>
</dbReference>
<dbReference type="Proteomes" id="UP000028837">
    <property type="component" value="Unassembled WGS sequence"/>
</dbReference>
<dbReference type="AlphaFoldDB" id="A0A086KWV9"/>
<feature type="compositionally biased region" description="Acidic residues" evidence="1">
    <location>
        <begin position="509"/>
        <end position="523"/>
    </location>
</feature>
<dbReference type="InterPro" id="IPR000198">
    <property type="entry name" value="RhoGAP_dom"/>
</dbReference>
<dbReference type="OrthoDB" id="19923at2759"/>
<dbReference type="PROSITE" id="PS50238">
    <property type="entry name" value="RHOGAP"/>
    <property type="match status" value="1"/>
</dbReference>
<feature type="region of interest" description="Disordered" evidence="1">
    <location>
        <begin position="390"/>
        <end position="523"/>
    </location>
</feature>
<dbReference type="GO" id="GO:0005737">
    <property type="term" value="C:cytoplasm"/>
    <property type="evidence" value="ECO:0007669"/>
    <property type="project" value="TreeGrafter"/>
</dbReference>
<dbReference type="GO" id="GO:0007264">
    <property type="term" value="P:small GTPase-mediated signal transduction"/>
    <property type="evidence" value="ECO:0007669"/>
    <property type="project" value="TreeGrafter"/>
</dbReference>
<feature type="compositionally biased region" description="Acidic residues" evidence="1">
    <location>
        <begin position="435"/>
        <end position="447"/>
    </location>
</feature>
<feature type="domain" description="Rho-GAP" evidence="2">
    <location>
        <begin position="197"/>
        <end position="394"/>
    </location>
</feature>
<dbReference type="EMBL" id="AHZU02000070">
    <property type="protein sequence ID" value="KFG48877.1"/>
    <property type="molecule type" value="Genomic_DNA"/>
</dbReference>
<dbReference type="GO" id="GO:0005096">
    <property type="term" value="F:GTPase activator activity"/>
    <property type="evidence" value="ECO:0007669"/>
    <property type="project" value="TreeGrafter"/>
</dbReference>
<dbReference type="PANTHER" id="PTHR45808:SF2">
    <property type="entry name" value="RHO GTPASE-ACTIVATING PROTEIN 68F"/>
    <property type="match status" value="1"/>
</dbReference>
<feature type="compositionally biased region" description="Low complexity" evidence="1">
    <location>
        <begin position="425"/>
        <end position="434"/>
    </location>
</feature>
<protein>
    <submittedName>
        <fullName evidence="3">RhoGAP domain-containing protein</fullName>
    </submittedName>
</protein>
<evidence type="ECO:0000259" key="2">
    <source>
        <dbReference type="PROSITE" id="PS50238"/>
    </source>
</evidence>
<evidence type="ECO:0000313" key="3">
    <source>
        <dbReference type="EMBL" id="KFG48877.1"/>
    </source>
</evidence>
<comment type="caution">
    <text evidence="3">The sequence shown here is derived from an EMBL/GenBank/DDBJ whole genome shotgun (WGS) entry which is preliminary data.</text>
</comment>
<feature type="compositionally biased region" description="Low complexity" evidence="1">
    <location>
        <begin position="454"/>
        <end position="465"/>
    </location>
</feature>
<dbReference type="InterPro" id="IPR001251">
    <property type="entry name" value="CRAL-TRIO_dom"/>
</dbReference>
<accession>A0A086KWV9</accession>
<dbReference type="VEuPathDB" id="ToxoDB:TGDOM2_233300"/>
<proteinExistence type="predicted"/>
<dbReference type="InterPro" id="IPR036865">
    <property type="entry name" value="CRAL-TRIO_dom_sf"/>
</dbReference>
<organism evidence="3 4">
    <name type="scientific">Toxoplasma gondii GAB2-2007-GAL-DOM2</name>
    <dbReference type="NCBI Taxonomy" id="1130820"/>
    <lineage>
        <taxon>Eukaryota</taxon>
        <taxon>Sar</taxon>
        <taxon>Alveolata</taxon>
        <taxon>Apicomplexa</taxon>
        <taxon>Conoidasida</taxon>
        <taxon>Coccidia</taxon>
        <taxon>Eucoccidiorida</taxon>
        <taxon>Eimeriorina</taxon>
        <taxon>Sarcocystidae</taxon>
        <taxon>Toxoplasma</taxon>
    </lineage>
</organism>
<dbReference type="Pfam" id="PF00620">
    <property type="entry name" value="RhoGAP"/>
    <property type="match status" value="1"/>
</dbReference>